<reference evidence="1" key="1">
    <citation type="submission" date="2019-12" db="EMBL/GenBank/DDBJ databases">
        <title>An insight into the sialome of adult female Ixodes ricinus ticks feeding for 6 days.</title>
        <authorList>
            <person name="Perner J."/>
            <person name="Ribeiro J.M.C."/>
        </authorList>
    </citation>
    <scope>NUCLEOTIDE SEQUENCE</scope>
    <source>
        <strain evidence="1">Semi-engorged</strain>
        <tissue evidence="1">Salivary glands</tissue>
    </source>
</reference>
<protein>
    <submittedName>
        <fullName evidence="1">Uncharacterized protein</fullName>
    </submittedName>
</protein>
<name>A0A6B0VBS2_IXORI</name>
<evidence type="ECO:0000313" key="1">
    <source>
        <dbReference type="EMBL" id="MXU99727.1"/>
    </source>
</evidence>
<dbReference type="EMBL" id="GIFC01017644">
    <property type="protein sequence ID" value="MXU99727.1"/>
    <property type="molecule type" value="Transcribed_RNA"/>
</dbReference>
<proteinExistence type="predicted"/>
<dbReference type="AlphaFoldDB" id="A0A6B0VBS2"/>
<organism evidence="1">
    <name type="scientific">Ixodes ricinus</name>
    <name type="common">Common tick</name>
    <name type="synonym">Acarus ricinus</name>
    <dbReference type="NCBI Taxonomy" id="34613"/>
    <lineage>
        <taxon>Eukaryota</taxon>
        <taxon>Metazoa</taxon>
        <taxon>Ecdysozoa</taxon>
        <taxon>Arthropoda</taxon>
        <taxon>Chelicerata</taxon>
        <taxon>Arachnida</taxon>
        <taxon>Acari</taxon>
        <taxon>Parasitiformes</taxon>
        <taxon>Ixodida</taxon>
        <taxon>Ixodoidea</taxon>
        <taxon>Ixodidae</taxon>
        <taxon>Ixodinae</taxon>
        <taxon>Ixodes</taxon>
    </lineage>
</organism>
<sequence>MLTGSFHLAGFFCTSSVVGSDGRVNDDLFFEGRLRNPVEGISVDLRALSHSEAPRVSDLAAQVEVQLSHQETVLRPRQTWSPASIWSCHIARAVEVAEVLVGTFLVARCELVWKNFSAHSVDGASEVAVGNGGVSSLNVPQWLTQPGHGGRRVEDNVRTIGSIHEPVERVVSSVADVDRYLSKLCLKHRVSQLGLHVVGRLVEVSYSRNMVLAGLAQNGTAVRHHDSSVPHDVILVPLKNWADDDHVVFLGHLLAKLDSRTMLRGLCKLAPGRFLSRAESKGHMPSLLKADDVDTTQGSGVHNGLYALVQRLPLGGYGLGRREHYLVLHEPDPHHSGRAQLLLLGSHLVALKLKLVLFRLAQSIRAKLQRAAVSSVENGAHFLVLLGRKVLLENLLHAFELFLTSHLRGKSRTRTDNVSSARAGPAICCCAGYEVVKMRRRGLLLRRAKNQFDLRAATSSKSDDSVFGLSSPCATQTTTFWISSRYYARPTP</sequence>
<accession>A0A6B0VBS2</accession>